<keyword evidence="2" id="KW-1185">Reference proteome</keyword>
<accession>B5Y3G9</accession>
<gene>
    <name evidence="1" type="ORF">PHATR_46690</name>
</gene>
<evidence type="ECO:0000313" key="2">
    <source>
        <dbReference type="Proteomes" id="UP000000759"/>
    </source>
</evidence>
<dbReference type="OrthoDB" id="43073at2759"/>
<name>B5Y3G9_PHATC</name>
<dbReference type="PaxDb" id="2850-Phatr46690"/>
<evidence type="ECO:0000313" key="1">
    <source>
        <dbReference type="EMBL" id="ACI65122.1"/>
    </source>
</evidence>
<organism evidence="1 2">
    <name type="scientific">Phaeodactylum tricornutum (strain CCAP 1055/1)</name>
    <dbReference type="NCBI Taxonomy" id="556484"/>
    <lineage>
        <taxon>Eukaryota</taxon>
        <taxon>Sar</taxon>
        <taxon>Stramenopiles</taxon>
        <taxon>Ochrophyta</taxon>
        <taxon>Bacillariophyta</taxon>
        <taxon>Bacillariophyceae</taxon>
        <taxon>Bacillariophycidae</taxon>
        <taxon>Naviculales</taxon>
        <taxon>Phaeodactylaceae</taxon>
        <taxon>Phaeodactylum</taxon>
    </lineage>
</organism>
<proteinExistence type="predicted"/>
<dbReference type="EMBL" id="CP001141">
    <property type="protein sequence ID" value="ACI65122.1"/>
    <property type="molecule type" value="Genomic_DNA"/>
</dbReference>
<reference evidence="1 2" key="1">
    <citation type="journal article" date="2008" name="Nature">
        <title>The Phaeodactylum genome reveals the evolutionary history of diatom genomes.</title>
        <authorList>
            <person name="Bowler C."/>
            <person name="Allen A.E."/>
            <person name="Badger J.H."/>
            <person name="Grimwood J."/>
            <person name="Jabbari K."/>
            <person name="Kuo A."/>
            <person name="Maheswari U."/>
            <person name="Martens C."/>
            <person name="Maumus F."/>
            <person name="Otillar R.P."/>
            <person name="Rayko E."/>
            <person name="Salamov A."/>
            <person name="Vandepoele K."/>
            <person name="Beszteri B."/>
            <person name="Gruber A."/>
            <person name="Heijde M."/>
            <person name="Katinka M."/>
            <person name="Mock T."/>
            <person name="Valentin K."/>
            <person name="Verret F."/>
            <person name="Berges J.A."/>
            <person name="Brownlee C."/>
            <person name="Cadoret J.P."/>
            <person name="Chiovitti A."/>
            <person name="Choi C.J."/>
            <person name="Coesel S."/>
            <person name="De Martino A."/>
            <person name="Detter J.C."/>
            <person name="Durkin C."/>
            <person name="Falciatore A."/>
            <person name="Fournet J."/>
            <person name="Haruta M."/>
            <person name="Huysman M.J."/>
            <person name="Jenkins B.D."/>
            <person name="Jiroutova K."/>
            <person name="Jorgensen R.E."/>
            <person name="Joubert Y."/>
            <person name="Kaplan A."/>
            <person name="Kroger N."/>
            <person name="Kroth P.G."/>
            <person name="La Roche J."/>
            <person name="Lindquist E."/>
            <person name="Lommer M."/>
            <person name="Martin-Jezequel V."/>
            <person name="Lopez P.J."/>
            <person name="Lucas S."/>
            <person name="Mangogna M."/>
            <person name="McGinnis K."/>
            <person name="Medlin L.K."/>
            <person name="Montsant A."/>
            <person name="Oudot-Le Secq M.P."/>
            <person name="Napoli C."/>
            <person name="Obornik M."/>
            <person name="Parker M.S."/>
            <person name="Petit J.L."/>
            <person name="Porcel B.M."/>
            <person name="Poulsen N."/>
            <person name="Robison M."/>
            <person name="Rychlewski L."/>
            <person name="Rynearson T.A."/>
            <person name="Schmutz J."/>
            <person name="Shapiro H."/>
            <person name="Siaut M."/>
            <person name="Stanley M."/>
            <person name="Sussman M.R."/>
            <person name="Taylor A.R."/>
            <person name="Vardi A."/>
            <person name="von Dassow P."/>
            <person name="Vyverman W."/>
            <person name="Willis A."/>
            <person name="Wyrwicz L.S."/>
            <person name="Rokhsar D.S."/>
            <person name="Weissenbach J."/>
            <person name="Armbrust E.V."/>
            <person name="Green B.R."/>
            <person name="Van de Peer Y."/>
            <person name="Grigoriev I.V."/>
        </authorList>
    </citation>
    <scope>NUCLEOTIDE SEQUENCE [LARGE SCALE GENOMIC DNA]</scope>
    <source>
        <strain evidence="1 2">CCAP 1055/1</strain>
    </source>
</reference>
<dbReference type="AlphaFoldDB" id="B5Y3G9"/>
<dbReference type="eggNOG" id="ENOG502SQRK">
    <property type="taxonomic scope" value="Eukaryota"/>
</dbReference>
<dbReference type="Gene3D" id="2.30.110.10">
    <property type="entry name" value="Electron Transport, Fmn-binding Protein, Chain A"/>
    <property type="match status" value="1"/>
</dbReference>
<dbReference type="GeneID" id="7204491"/>
<dbReference type="HOGENOM" id="CLU_1006330_0_0_1"/>
<dbReference type="KEGG" id="pti:PHATR_46690"/>
<reference evidence="2" key="2">
    <citation type="submission" date="2008-08" db="EMBL/GenBank/DDBJ databases">
        <authorList>
            <consortium name="Diatom Consortium"/>
            <person name="Grigoriev I."/>
            <person name="Grimwood J."/>
            <person name="Kuo A."/>
            <person name="Otillar R.P."/>
            <person name="Salamov A."/>
            <person name="Detter J.C."/>
            <person name="Lindquist E."/>
            <person name="Shapiro H."/>
            <person name="Lucas S."/>
            <person name="Glavina del Rio T."/>
            <person name="Pitluck S."/>
            <person name="Rokhsar D."/>
            <person name="Bowler C."/>
        </authorList>
    </citation>
    <scope>GENOME REANNOTATION</scope>
    <source>
        <strain evidence="2">CCAP 1055/1</strain>
    </source>
</reference>
<sequence>MMVYQAASSLAGRTLRPYAARFALPVTLCFERSAVRELATMSGSDPLEVLRKESHGRSLCDKQGCRLPGVHWVMSIALPANAASTTKAPSLRTIGIERISDAGIDFVMKRTSPTARSIEAGLPVSILYSQGKYLPGESTEQWRGEGHCELLPLPEILDLVPSFTMVSMVGSQRAVNTAQNDVLRQTETSGERMAVPNKSHLTEIMQTTRMELENGDINMEELESCIRAFRFQPTRMECMLGGPDSIMWDRWEWLRAVPDEASDGSIPWRSPNHLVPH</sequence>
<protein>
    <submittedName>
        <fullName evidence="1">Uncharacterized protein</fullName>
    </submittedName>
</protein>
<dbReference type="InParanoid" id="B5Y3G9"/>
<dbReference type="RefSeq" id="XP_002185652.1">
    <property type="nucleotide sequence ID" value="XM_002185616.1"/>
</dbReference>
<dbReference type="InterPro" id="IPR012349">
    <property type="entry name" value="Split_barrel_FMN-bd"/>
</dbReference>
<dbReference type="Proteomes" id="UP000000759">
    <property type="component" value="Chromosome 11"/>
</dbReference>
<dbReference type="OMA" id="CIRAFRF"/>